<comment type="subunit">
    <text evidence="5 6">Part of the 30S ribosomal subunit. Contacts proteins S5 and S12.</text>
</comment>
<dbReference type="FunFam" id="3.30.1490.10:FF:000001">
    <property type="entry name" value="30S ribosomal protein S8"/>
    <property type="match status" value="1"/>
</dbReference>
<dbReference type="Gene3D" id="3.30.1370.30">
    <property type="match status" value="1"/>
</dbReference>
<evidence type="ECO:0000256" key="1">
    <source>
        <dbReference type="ARBA" id="ARBA00006471"/>
    </source>
</evidence>
<reference evidence="7 8" key="1">
    <citation type="submission" date="2018-03" db="EMBL/GenBank/DDBJ databases">
        <title>A gene transfer event suggests a long-term partnership between eustigmatophyte algae and a novel lineage of endosymbiotic bacteria.</title>
        <authorList>
            <person name="Yurchenko T."/>
            <person name="Sevcikova T."/>
            <person name="Pribyl P."/>
            <person name="El Karkouri K."/>
            <person name="Klimes V."/>
            <person name="Amaral R."/>
            <person name="Zbrankova V."/>
            <person name="Kim E."/>
            <person name="Raoult D."/>
            <person name="Santos L.M.A."/>
            <person name="Elias M."/>
        </authorList>
    </citation>
    <scope>NUCLEOTIDE SEQUENCE [LARGE SCALE GENOMIC DNA]</scope>
    <source>
        <strain evidence="7">CCALA 838</strain>
    </source>
</reference>
<dbReference type="InterPro" id="IPR035987">
    <property type="entry name" value="Ribosomal_uS8_sf"/>
</dbReference>
<keyword evidence="8" id="KW-1185">Reference proteome</keyword>
<evidence type="ECO:0000256" key="3">
    <source>
        <dbReference type="ARBA" id="ARBA00023274"/>
    </source>
</evidence>
<comment type="similarity">
    <text evidence="1 6">Belongs to the universal ribosomal protein uS8 family.</text>
</comment>
<dbReference type="InterPro" id="IPR000630">
    <property type="entry name" value="Ribosomal_uS8"/>
</dbReference>
<dbReference type="PANTHER" id="PTHR11758">
    <property type="entry name" value="40S RIBOSOMAL PROTEIN S15A"/>
    <property type="match status" value="1"/>
</dbReference>
<evidence type="ECO:0000256" key="5">
    <source>
        <dbReference type="ARBA" id="ARBA00046740"/>
    </source>
</evidence>
<proteinExistence type="inferred from homology"/>
<dbReference type="AlphaFoldDB" id="A0A2P1P8X3"/>
<dbReference type="NCBIfam" id="NF001109">
    <property type="entry name" value="PRK00136.1"/>
    <property type="match status" value="1"/>
</dbReference>
<keyword evidence="6" id="KW-0694">RNA-binding</keyword>
<dbReference type="GO" id="GO:0006412">
    <property type="term" value="P:translation"/>
    <property type="evidence" value="ECO:0007669"/>
    <property type="project" value="UniProtKB-UniRule"/>
</dbReference>
<dbReference type="EMBL" id="CP027845">
    <property type="protein sequence ID" value="AVP87719.1"/>
    <property type="molecule type" value="Genomic_DNA"/>
</dbReference>
<keyword evidence="3 6" id="KW-0687">Ribonucleoprotein</keyword>
<evidence type="ECO:0000256" key="2">
    <source>
        <dbReference type="ARBA" id="ARBA00022980"/>
    </source>
</evidence>
<dbReference type="RefSeq" id="WP_106874569.1">
    <property type="nucleotide sequence ID" value="NZ_CP027845.1"/>
</dbReference>
<gene>
    <name evidence="6" type="primary">rpsH</name>
    <name evidence="7" type="ORF">phytr_7830</name>
</gene>
<evidence type="ECO:0000313" key="7">
    <source>
        <dbReference type="EMBL" id="AVP87719.1"/>
    </source>
</evidence>
<evidence type="ECO:0000313" key="8">
    <source>
        <dbReference type="Proteomes" id="UP000241762"/>
    </source>
</evidence>
<dbReference type="KEGG" id="ptc:phytr_7830"/>
<name>A0A2P1P8X3_9RICK</name>
<dbReference type="GO" id="GO:0003735">
    <property type="term" value="F:structural constituent of ribosome"/>
    <property type="evidence" value="ECO:0007669"/>
    <property type="project" value="InterPro"/>
</dbReference>
<dbReference type="GO" id="GO:0005737">
    <property type="term" value="C:cytoplasm"/>
    <property type="evidence" value="ECO:0007669"/>
    <property type="project" value="UniProtKB-ARBA"/>
</dbReference>
<dbReference type="Gene3D" id="3.30.1490.10">
    <property type="match status" value="1"/>
</dbReference>
<keyword evidence="2 6" id="KW-0689">Ribosomal protein</keyword>
<dbReference type="GO" id="GO:1990904">
    <property type="term" value="C:ribonucleoprotein complex"/>
    <property type="evidence" value="ECO:0007669"/>
    <property type="project" value="UniProtKB-KW"/>
</dbReference>
<dbReference type="GO" id="GO:0019843">
    <property type="term" value="F:rRNA binding"/>
    <property type="evidence" value="ECO:0007669"/>
    <property type="project" value="UniProtKB-UniRule"/>
</dbReference>
<dbReference type="GO" id="GO:0005840">
    <property type="term" value="C:ribosome"/>
    <property type="evidence" value="ECO:0007669"/>
    <property type="project" value="UniProtKB-KW"/>
</dbReference>
<dbReference type="Proteomes" id="UP000241762">
    <property type="component" value="Chromosome"/>
</dbReference>
<protein>
    <recommendedName>
        <fullName evidence="4 6">Small ribosomal subunit protein uS8</fullName>
    </recommendedName>
</protein>
<dbReference type="HAMAP" id="MF_01302_B">
    <property type="entry name" value="Ribosomal_uS8_B"/>
    <property type="match status" value="1"/>
</dbReference>
<organism evidence="7 8">
    <name type="scientific">Candidatus Phycorickettsia trachydisci</name>
    <dbReference type="NCBI Taxonomy" id="2115978"/>
    <lineage>
        <taxon>Bacteria</taxon>
        <taxon>Pseudomonadati</taxon>
        <taxon>Pseudomonadota</taxon>
        <taxon>Alphaproteobacteria</taxon>
        <taxon>Rickettsiales</taxon>
        <taxon>Rickettsiaceae</taxon>
        <taxon>Candidatus Phycorickettsia</taxon>
    </lineage>
</organism>
<dbReference type="OrthoDB" id="9802617at2"/>
<evidence type="ECO:0000256" key="4">
    <source>
        <dbReference type="ARBA" id="ARBA00035258"/>
    </source>
</evidence>
<comment type="function">
    <text evidence="6">One of the primary rRNA binding proteins, it binds directly to 16S rRNA central domain where it helps coordinate assembly of the platform of the 30S subunit.</text>
</comment>
<sequence length="134" mass="15254">MSLSDPIGDMLARIKNAYRALLLNVEMPYSSHKTQILDVLKEEGYIIEYTVKDVRPGVKMIDVELRYSRSGKPALEILQRVSKPSRRVYSSYKHLRQFFNGMGVHILSTSSHGVVSDKVVRKLKLGGEVICRVF</sequence>
<dbReference type="SUPFAM" id="SSF56047">
    <property type="entry name" value="Ribosomal protein S8"/>
    <property type="match status" value="1"/>
</dbReference>
<keyword evidence="6" id="KW-0699">rRNA-binding</keyword>
<accession>A0A2P1P8X3</accession>
<evidence type="ECO:0000256" key="6">
    <source>
        <dbReference type="HAMAP-Rule" id="MF_01302"/>
    </source>
</evidence>
<dbReference type="Pfam" id="PF00410">
    <property type="entry name" value="Ribosomal_S8"/>
    <property type="match status" value="1"/>
</dbReference>